<feature type="domain" description="Methionyl/Valyl/Leucyl/Isoleucyl-tRNA synthetase anticodon-binding" evidence="12">
    <location>
        <begin position="658"/>
        <end position="768"/>
    </location>
</feature>
<dbReference type="InterPro" id="IPR002302">
    <property type="entry name" value="Leu-tRNA-ligase"/>
</dbReference>
<feature type="binding site" evidence="9">
    <location>
        <position position="580"/>
    </location>
    <ligand>
        <name>ATP</name>
        <dbReference type="ChEBI" id="CHEBI:30616"/>
    </ligand>
</feature>
<feature type="domain" description="Leucyl-tRNA synthetase editing" evidence="14">
    <location>
        <begin position="219"/>
        <end position="400"/>
    </location>
</feature>
<feature type="short sequence motif" description="'KMSKS' region" evidence="9">
    <location>
        <begin position="577"/>
        <end position="581"/>
    </location>
</feature>
<accession>W4QRD8</accession>
<dbReference type="Pfam" id="PF08264">
    <property type="entry name" value="Anticodon_1"/>
    <property type="match status" value="1"/>
</dbReference>
<dbReference type="EC" id="6.1.1.4" evidence="9"/>
<evidence type="ECO:0000259" key="14">
    <source>
        <dbReference type="Pfam" id="PF13603"/>
    </source>
</evidence>
<dbReference type="InterPro" id="IPR013155">
    <property type="entry name" value="M/V/L/I-tRNA-synth_anticd-bd"/>
</dbReference>
<dbReference type="HAMAP" id="MF_00049_B">
    <property type="entry name" value="Leu_tRNA_synth_B"/>
    <property type="match status" value="1"/>
</dbReference>
<dbReference type="NCBIfam" id="TIGR00396">
    <property type="entry name" value="leuS_bact"/>
    <property type="match status" value="1"/>
</dbReference>
<evidence type="ECO:0000256" key="3">
    <source>
        <dbReference type="ARBA" id="ARBA00022598"/>
    </source>
</evidence>
<comment type="subcellular location">
    <subcellularLocation>
        <location evidence="9">Cytoplasm</location>
    </subcellularLocation>
</comment>
<evidence type="ECO:0000256" key="10">
    <source>
        <dbReference type="RuleBase" id="RU363035"/>
    </source>
</evidence>
<dbReference type="InterPro" id="IPR025709">
    <property type="entry name" value="Leu_tRNA-synth_edit"/>
</dbReference>
<dbReference type="STRING" id="1236973.JCM9157_1256"/>
<dbReference type="InterPro" id="IPR009080">
    <property type="entry name" value="tRNAsynth_Ia_anticodon-bd"/>
</dbReference>
<dbReference type="FunFam" id="3.10.20.590:FF:000001">
    <property type="entry name" value="Leucine--tRNA ligase"/>
    <property type="match status" value="1"/>
</dbReference>
<dbReference type="Pfam" id="PF13603">
    <property type="entry name" value="tRNA-synt_1_2"/>
    <property type="match status" value="1"/>
</dbReference>
<dbReference type="CDD" id="cd07958">
    <property type="entry name" value="Anticodon_Ia_Leu_BEm"/>
    <property type="match status" value="1"/>
</dbReference>
<proteinExistence type="inferred from homology"/>
<dbReference type="RefSeq" id="WP_035662994.1">
    <property type="nucleotide sequence ID" value="NZ_BAUV01000006.1"/>
</dbReference>
<dbReference type="InterPro" id="IPR001412">
    <property type="entry name" value="aa-tRNA-synth_I_CS"/>
</dbReference>
<keyword evidence="6 9" id="KW-0648">Protein biosynthesis</keyword>
<dbReference type="Gene3D" id="1.10.730.10">
    <property type="entry name" value="Isoleucyl-tRNA Synthetase, Domain 1"/>
    <property type="match status" value="1"/>
</dbReference>
<dbReference type="PANTHER" id="PTHR43740:SF2">
    <property type="entry name" value="LEUCINE--TRNA LIGASE, MITOCHONDRIAL"/>
    <property type="match status" value="1"/>
</dbReference>
<dbReference type="GO" id="GO:0004823">
    <property type="term" value="F:leucine-tRNA ligase activity"/>
    <property type="evidence" value="ECO:0007669"/>
    <property type="project" value="UniProtKB-UniRule"/>
</dbReference>
<comment type="catalytic activity">
    <reaction evidence="8 9">
        <text>tRNA(Leu) + L-leucine + ATP = L-leucyl-tRNA(Leu) + AMP + diphosphate</text>
        <dbReference type="Rhea" id="RHEA:11688"/>
        <dbReference type="Rhea" id="RHEA-COMP:9613"/>
        <dbReference type="Rhea" id="RHEA-COMP:9622"/>
        <dbReference type="ChEBI" id="CHEBI:30616"/>
        <dbReference type="ChEBI" id="CHEBI:33019"/>
        <dbReference type="ChEBI" id="CHEBI:57427"/>
        <dbReference type="ChEBI" id="CHEBI:78442"/>
        <dbReference type="ChEBI" id="CHEBI:78494"/>
        <dbReference type="ChEBI" id="CHEBI:456215"/>
        <dbReference type="EC" id="6.1.1.4"/>
    </reaction>
</comment>
<dbReference type="GO" id="GO:0005524">
    <property type="term" value="F:ATP binding"/>
    <property type="evidence" value="ECO:0007669"/>
    <property type="project" value="UniProtKB-UniRule"/>
</dbReference>
<gene>
    <name evidence="9" type="primary">leuS</name>
    <name evidence="15" type="ORF">JCM9157_1256</name>
</gene>
<dbReference type="Gene3D" id="3.40.50.620">
    <property type="entry name" value="HUPs"/>
    <property type="match status" value="2"/>
</dbReference>
<keyword evidence="7 9" id="KW-0030">Aminoacyl-tRNA synthetase</keyword>
<evidence type="ECO:0000259" key="11">
    <source>
        <dbReference type="Pfam" id="PF00133"/>
    </source>
</evidence>
<protein>
    <recommendedName>
        <fullName evidence="9">Leucine--tRNA ligase</fullName>
        <ecNumber evidence="9">6.1.1.4</ecNumber>
    </recommendedName>
    <alternativeName>
        <fullName evidence="9">Leucyl-tRNA synthetase</fullName>
        <shortName evidence="9">LeuRS</shortName>
    </alternativeName>
</protein>
<evidence type="ECO:0000259" key="12">
    <source>
        <dbReference type="Pfam" id="PF08264"/>
    </source>
</evidence>
<keyword evidence="16" id="KW-1185">Reference proteome</keyword>
<reference evidence="15 16" key="1">
    <citation type="journal article" date="2014" name="Genome Announc.">
        <title>Draft Genome Sequences of Three Alkaliphilic Bacillus Strains, Bacillus wakoensis JCM 9140T, Bacillus akibai JCM 9157T, and Bacillus hemicellulosilyticus JCM 9152T.</title>
        <authorList>
            <person name="Yuki M."/>
            <person name="Oshima K."/>
            <person name="Suda W."/>
            <person name="Oshida Y."/>
            <person name="Kitamura K."/>
            <person name="Iida T."/>
            <person name="Hattori M."/>
            <person name="Ohkuma M."/>
        </authorList>
    </citation>
    <scope>NUCLEOTIDE SEQUENCE [LARGE SCALE GENOMIC DNA]</scope>
    <source>
        <strain evidence="15 16">JCM 9157</strain>
    </source>
</reference>
<dbReference type="PANTHER" id="PTHR43740">
    <property type="entry name" value="LEUCYL-TRNA SYNTHETASE"/>
    <property type="match status" value="1"/>
</dbReference>
<dbReference type="OrthoDB" id="9810365at2"/>
<dbReference type="FunFam" id="3.90.740.10:FF:000017">
    <property type="entry name" value="Leucine--tRNA ligase"/>
    <property type="match status" value="1"/>
</dbReference>
<dbReference type="InterPro" id="IPR009008">
    <property type="entry name" value="Val/Leu/Ile-tRNA-synth_edit"/>
</dbReference>
<dbReference type="Pfam" id="PF00133">
    <property type="entry name" value="tRNA-synt_1"/>
    <property type="match status" value="1"/>
</dbReference>
<evidence type="ECO:0000313" key="15">
    <source>
        <dbReference type="EMBL" id="GAE34213.1"/>
    </source>
</evidence>
<dbReference type="Proteomes" id="UP000018896">
    <property type="component" value="Unassembled WGS sequence"/>
</dbReference>
<dbReference type="InterPro" id="IPR002300">
    <property type="entry name" value="aa-tRNA-synth_Ia"/>
</dbReference>
<evidence type="ECO:0000259" key="13">
    <source>
        <dbReference type="Pfam" id="PF09334"/>
    </source>
</evidence>
<dbReference type="SUPFAM" id="SSF50677">
    <property type="entry name" value="ValRS/IleRS/LeuRS editing domain"/>
    <property type="match status" value="1"/>
</dbReference>
<dbReference type="PRINTS" id="PR00985">
    <property type="entry name" value="TRNASYNTHLEU"/>
</dbReference>
<dbReference type="GO" id="GO:0005829">
    <property type="term" value="C:cytosol"/>
    <property type="evidence" value="ECO:0007669"/>
    <property type="project" value="TreeGrafter"/>
</dbReference>
<evidence type="ECO:0000256" key="1">
    <source>
        <dbReference type="ARBA" id="ARBA00005594"/>
    </source>
</evidence>
<comment type="caution">
    <text evidence="9">Lacks conserved residue(s) required for the propagation of feature annotation.</text>
</comment>
<dbReference type="PROSITE" id="PS00178">
    <property type="entry name" value="AA_TRNA_LIGASE_I"/>
    <property type="match status" value="1"/>
</dbReference>
<sequence length="807" mass="92015">MSFSHEQIEKKWQKYWEENKTFRTSEDEGKPKFYALDMFPYPSGAGLHVGHPEGYTATDILSRMKRMQGYNVLHPMGWDAFGLPAEQYALDTGNDPAEFTEKNINTFRRQIKSLGFSYDWDREVNTTDPEYYKWTQWIFTKLYEKDLAYIDEVAVNWCPALGTVLANEEVIDGKSERGDHPVERRPMKQWMLKITAYADRLLEDLEELDWPESIKDMQRNWIGRSEGAEVTFQVDGHENEKVEVFTTRPDTLFGATYMVLAPEHKLVDVITTAEQKGEVEAYKAKVGAKSDLERTELSKEKTGVFTGAFAINPVNGESIPIWIADYVLVSYGTGAIMAVPAHDERDYEFAKTFGLTIREVVAGGDVEKEAYTGDGEHVNSEFLNGLDKQTAISNMIEWLETNQFGKKQVTYRLRDWLFSRQRYWGEPIPIIHWEDGTMTTVPESELPLVLPKMKEIRPSGTGESPLANETSWLEVTDPATGKKGRRETNTMPQWAGSCWYYLRYIDPRNSEALADDEKLKKWLPVDIYIGGAEHAVLHLLYARFWHKFLYDIGVVSTKEPFQKLFNQGMILGENNEKMSKSKGNVVNPDDVVDSHGADTLRLYEMFMGPLDGSIAWSTGGLDGARRFLDRVWRLFVDEATGELNPAIQDVKGPEGFTRVYHQSVKKITDDMTELRFNVAISQMMVFINESYKQEVLPKELMEGFVKMLSPIAPHVAEELWEKLGHTETISYTTWPTFDEALLVENEVEVVVQINGKVKAKLVIPSDATREQMEEIAKQDEKVLGAIGDKTIRKIIAVPGKLVNIVVG</sequence>
<dbReference type="Pfam" id="PF09334">
    <property type="entry name" value="tRNA-synt_1g"/>
    <property type="match status" value="1"/>
</dbReference>
<organism evidence="15 16">
    <name type="scientific">Halalkalibacter akibai (strain ATCC 43226 / DSM 21942 / CIP 109018 / JCM 9157 / 1139)</name>
    <name type="common">Bacillus akibai</name>
    <dbReference type="NCBI Taxonomy" id="1236973"/>
    <lineage>
        <taxon>Bacteria</taxon>
        <taxon>Bacillati</taxon>
        <taxon>Bacillota</taxon>
        <taxon>Bacilli</taxon>
        <taxon>Bacillales</taxon>
        <taxon>Bacillaceae</taxon>
        <taxon>Halalkalibacter</taxon>
    </lineage>
</organism>
<keyword evidence="2 9" id="KW-0963">Cytoplasm</keyword>
<dbReference type="GO" id="GO:0006429">
    <property type="term" value="P:leucyl-tRNA aminoacylation"/>
    <property type="evidence" value="ECO:0007669"/>
    <property type="project" value="UniProtKB-UniRule"/>
</dbReference>
<dbReference type="FunFam" id="3.40.50.620:FF:000056">
    <property type="entry name" value="Leucine--tRNA ligase"/>
    <property type="match status" value="1"/>
</dbReference>
<dbReference type="CDD" id="cd00812">
    <property type="entry name" value="LeuRS_core"/>
    <property type="match status" value="1"/>
</dbReference>
<comment type="similarity">
    <text evidence="1 9 10">Belongs to the class-I aminoacyl-tRNA synthetase family.</text>
</comment>
<evidence type="ECO:0000256" key="5">
    <source>
        <dbReference type="ARBA" id="ARBA00022840"/>
    </source>
</evidence>
<dbReference type="FunFam" id="1.10.730.10:FF:000011">
    <property type="entry name" value="Leucine--tRNA ligase chloroplastic/mitochondrial"/>
    <property type="match status" value="1"/>
</dbReference>
<dbReference type="InterPro" id="IPR015413">
    <property type="entry name" value="Methionyl/Leucyl_tRNA_Synth"/>
</dbReference>
<name>W4QRD8_HALA3</name>
<dbReference type="EMBL" id="BAUV01000006">
    <property type="protein sequence ID" value="GAE34213.1"/>
    <property type="molecule type" value="Genomic_DNA"/>
</dbReference>
<dbReference type="InterPro" id="IPR014729">
    <property type="entry name" value="Rossmann-like_a/b/a_fold"/>
</dbReference>
<evidence type="ECO:0000256" key="8">
    <source>
        <dbReference type="ARBA" id="ARBA00047469"/>
    </source>
</evidence>
<dbReference type="Gene3D" id="3.90.740.10">
    <property type="entry name" value="Valyl/Leucyl/Isoleucyl-tRNA synthetase, editing domain"/>
    <property type="match status" value="1"/>
</dbReference>
<evidence type="ECO:0000256" key="6">
    <source>
        <dbReference type="ARBA" id="ARBA00022917"/>
    </source>
</evidence>
<dbReference type="SUPFAM" id="SSF47323">
    <property type="entry name" value="Anticodon-binding domain of a subclass of class I aminoacyl-tRNA synthetases"/>
    <property type="match status" value="1"/>
</dbReference>
<keyword evidence="4 9" id="KW-0547">Nucleotide-binding</keyword>
<evidence type="ECO:0000256" key="4">
    <source>
        <dbReference type="ARBA" id="ARBA00022741"/>
    </source>
</evidence>
<dbReference type="AlphaFoldDB" id="W4QRD8"/>
<dbReference type="GO" id="GO:0002161">
    <property type="term" value="F:aminoacyl-tRNA deacylase activity"/>
    <property type="evidence" value="ECO:0007669"/>
    <property type="project" value="InterPro"/>
</dbReference>
<evidence type="ECO:0000313" key="16">
    <source>
        <dbReference type="Proteomes" id="UP000018896"/>
    </source>
</evidence>
<feature type="domain" description="Methionyl/Leucyl tRNA synthetase" evidence="13">
    <location>
        <begin position="39"/>
        <end position="170"/>
    </location>
</feature>
<dbReference type="Gene3D" id="3.10.20.590">
    <property type="match status" value="1"/>
</dbReference>
<evidence type="ECO:0000256" key="2">
    <source>
        <dbReference type="ARBA" id="ARBA00022490"/>
    </source>
</evidence>
<evidence type="ECO:0000256" key="7">
    <source>
        <dbReference type="ARBA" id="ARBA00023146"/>
    </source>
</evidence>
<feature type="domain" description="Aminoacyl-tRNA synthetase class Ia" evidence="11">
    <location>
        <begin position="411"/>
        <end position="605"/>
    </location>
</feature>
<dbReference type="SUPFAM" id="SSF52374">
    <property type="entry name" value="Nucleotidylyl transferase"/>
    <property type="match status" value="1"/>
</dbReference>
<keyword evidence="3 9" id="KW-0436">Ligase</keyword>
<dbReference type="FunFam" id="3.40.50.620:FF:000077">
    <property type="entry name" value="Leucine--tRNA ligase"/>
    <property type="match status" value="1"/>
</dbReference>
<comment type="caution">
    <text evidence="15">The sequence shown here is derived from an EMBL/GenBank/DDBJ whole genome shotgun (WGS) entry which is preliminary data.</text>
</comment>
<dbReference type="eggNOG" id="COG0495">
    <property type="taxonomic scope" value="Bacteria"/>
</dbReference>
<keyword evidence="5 9" id="KW-0067">ATP-binding</keyword>
<evidence type="ECO:0000256" key="9">
    <source>
        <dbReference type="HAMAP-Rule" id="MF_00049"/>
    </source>
</evidence>